<evidence type="ECO:0000313" key="2">
    <source>
        <dbReference type="EMBL" id="MDQ0222020.1"/>
    </source>
</evidence>
<keyword evidence="1" id="KW-0472">Membrane</keyword>
<dbReference type="Proteomes" id="UP001223079">
    <property type="component" value="Unassembled WGS sequence"/>
</dbReference>
<dbReference type="EMBL" id="JAUSTM010000004">
    <property type="protein sequence ID" value="MDQ0222020.1"/>
    <property type="molecule type" value="Genomic_DNA"/>
</dbReference>
<name>A0ABT9YSD6_9STRE</name>
<feature type="transmembrane region" description="Helical" evidence="1">
    <location>
        <begin position="12"/>
        <end position="31"/>
    </location>
</feature>
<gene>
    <name evidence="2" type="ORF">J2S23_000557</name>
</gene>
<reference evidence="2 3" key="1">
    <citation type="submission" date="2023-07" db="EMBL/GenBank/DDBJ databases">
        <title>Genomic Encyclopedia of Type Strains, Phase IV (KMG-IV): sequencing the most valuable type-strain genomes for metagenomic binning, comparative biology and taxonomic classification.</title>
        <authorList>
            <person name="Goeker M."/>
        </authorList>
    </citation>
    <scope>NUCLEOTIDE SEQUENCE [LARGE SCALE GENOMIC DNA]</scope>
    <source>
        <strain evidence="2 3">DSM 105143</strain>
    </source>
</reference>
<dbReference type="RefSeq" id="WP_307121244.1">
    <property type="nucleotide sequence ID" value="NZ_JAUSTM010000004.1"/>
</dbReference>
<keyword evidence="3" id="KW-1185">Reference proteome</keyword>
<sequence>MTKIIEDTVLLGLFIQAIVLAVTIIICRLTISELQNIAKEFRKKYEPRKTKKSDH</sequence>
<evidence type="ECO:0000313" key="3">
    <source>
        <dbReference type="Proteomes" id="UP001223079"/>
    </source>
</evidence>
<organism evidence="2 3">
    <name type="scientific">Streptococcus moroccensis</name>
    <dbReference type="NCBI Taxonomy" id="1451356"/>
    <lineage>
        <taxon>Bacteria</taxon>
        <taxon>Bacillati</taxon>
        <taxon>Bacillota</taxon>
        <taxon>Bacilli</taxon>
        <taxon>Lactobacillales</taxon>
        <taxon>Streptococcaceae</taxon>
        <taxon>Streptococcus</taxon>
    </lineage>
</organism>
<evidence type="ECO:0000256" key="1">
    <source>
        <dbReference type="SAM" id="Phobius"/>
    </source>
</evidence>
<comment type="caution">
    <text evidence="2">The sequence shown here is derived from an EMBL/GenBank/DDBJ whole genome shotgun (WGS) entry which is preliminary data.</text>
</comment>
<keyword evidence="1" id="KW-1133">Transmembrane helix</keyword>
<accession>A0ABT9YSD6</accession>
<protein>
    <submittedName>
        <fullName evidence="2">Uncharacterized protein</fullName>
    </submittedName>
</protein>
<keyword evidence="1" id="KW-0812">Transmembrane</keyword>
<proteinExistence type="predicted"/>